<dbReference type="EMBL" id="MSFL01000015">
    <property type="protein sequence ID" value="PWY79667.1"/>
    <property type="molecule type" value="Genomic_DNA"/>
</dbReference>
<organism evidence="1 2">
    <name type="scientific">Aspergillus heteromorphus CBS 117.55</name>
    <dbReference type="NCBI Taxonomy" id="1448321"/>
    <lineage>
        <taxon>Eukaryota</taxon>
        <taxon>Fungi</taxon>
        <taxon>Dikarya</taxon>
        <taxon>Ascomycota</taxon>
        <taxon>Pezizomycotina</taxon>
        <taxon>Eurotiomycetes</taxon>
        <taxon>Eurotiomycetidae</taxon>
        <taxon>Eurotiales</taxon>
        <taxon>Aspergillaceae</taxon>
        <taxon>Aspergillus</taxon>
        <taxon>Aspergillus subgen. Circumdati</taxon>
    </lineage>
</organism>
<protein>
    <submittedName>
        <fullName evidence="1">Uncharacterized protein</fullName>
    </submittedName>
</protein>
<evidence type="ECO:0000313" key="1">
    <source>
        <dbReference type="EMBL" id="PWY79667.1"/>
    </source>
</evidence>
<evidence type="ECO:0000313" key="2">
    <source>
        <dbReference type="Proteomes" id="UP000247233"/>
    </source>
</evidence>
<dbReference type="GeneID" id="37069397"/>
<dbReference type="STRING" id="1448321.A0A317W340"/>
<name>A0A317W340_9EURO</name>
<reference evidence="1 2" key="1">
    <citation type="submission" date="2016-12" db="EMBL/GenBank/DDBJ databases">
        <title>The genomes of Aspergillus section Nigri reveals drivers in fungal speciation.</title>
        <authorList>
            <consortium name="DOE Joint Genome Institute"/>
            <person name="Vesth T.C."/>
            <person name="Nybo J."/>
            <person name="Theobald S."/>
            <person name="Brandl J."/>
            <person name="Frisvad J.C."/>
            <person name="Nielsen K.F."/>
            <person name="Lyhne E.K."/>
            <person name="Kogle M.E."/>
            <person name="Kuo A."/>
            <person name="Riley R."/>
            <person name="Clum A."/>
            <person name="Nolan M."/>
            <person name="Lipzen A."/>
            <person name="Salamov A."/>
            <person name="Henrissat B."/>
            <person name="Wiebenga A."/>
            <person name="De Vries R.P."/>
            <person name="Grigoriev I.V."/>
            <person name="Mortensen U.H."/>
            <person name="Andersen M.R."/>
            <person name="Baker S.E."/>
        </authorList>
    </citation>
    <scope>NUCLEOTIDE SEQUENCE [LARGE SCALE GENOMIC DNA]</scope>
    <source>
        <strain evidence="1 2">CBS 117.55</strain>
    </source>
</reference>
<proteinExistence type="predicted"/>
<dbReference type="VEuPathDB" id="FungiDB:BO70DRAFT_407146"/>
<dbReference type="RefSeq" id="XP_025398690.1">
    <property type="nucleotide sequence ID" value="XM_025547160.1"/>
</dbReference>
<accession>A0A317W340</accession>
<dbReference type="Proteomes" id="UP000247233">
    <property type="component" value="Unassembled WGS sequence"/>
</dbReference>
<dbReference type="AlphaFoldDB" id="A0A317W340"/>
<gene>
    <name evidence="1" type="ORF">BO70DRAFT_407146</name>
</gene>
<comment type="caution">
    <text evidence="1">The sequence shown here is derived from an EMBL/GenBank/DDBJ whole genome shotgun (WGS) entry which is preliminary data.</text>
</comment>
<keyword evidence="2" id="KW-1185">Reference proteome</keyword>
<sequence length="472" mass="53971">MDLSPDDALQAYLIRQQLIAGIHPDDIIPMRRPGHGPENRPAAPAVVRITNEGVSVPEIPPAQFRGPLQPLPGQLRAGPGGHEGIHDVEAHNGIVNLQARMLDMMEGRQGARYGALPPNPAQVVARVRPDDAAQAIAMAGPAPRQAFDLIGAMTTYPHLALALTSYLSADDLVNLTTQSRPFFNFLNINIGIVVRNLSLQIVETASIFPPLCYPRLNTEPGHFSHPLPPPINEYRYILHHLVPSIPYLRMITHRHTTTTQIMALLRQAGYFIPNLCETPLKKLWFLMDIPDNARREWTIANPHLWRDGEIFFATFFIVQLDMYLREQRQQRTNSFRQLIMAQPTLTFLREFLVGRVCATNLDTLAEFVRWRYVPAPEERNEQVFGVPIAETGLLQFEGYGRPRVTFNNYNINLILREIGRRGLDMHIMFSEIFLLRNPRLFYVNREPINWDEMIMRGREDMGPYWMDLVRLD</sequence>
<dbReference type="OrthoDB" id="4966at2759"/>